<evidence type="ECO:0000256" key="5">
    <source>
        <dbReference type="ARBA" id="ARBA00022692"/>
    </source>
</evidence>
<dbReference type="PANTHER" id="PTHR34295:SF4">
    <property type="entry name" value="BIOTIN TRANSPORTER BIOY-RELATED"/>
    <property type="match status" value="1"/>
</dbReference>
<feature type="transmembrane region" description="Helical" evidence="9">
    <location>
        <begin position="100"/>
        <end position="119"/>
    </location>
</feature>
<dbReference type="GO" id="GO:0005886">
    <property type="term" value="C:plasma membrane"/>
    <property type="evidence" value="ECO:0007669"/>
    <property type="project" value="UniProtKB-SubCell"/>
</dbReference>
<feature type="transmembrane region" description="Helical" evidence="9">
    <location>
        <begin position="169"/>
        <end position="192"/>
    </location>
</feature>
<dbReference type="InterPro" id="IPR003784">
    <property type="entry name" value="BioY"/>
</dbReference>
<reference evidence="10 11" key="1">
    <citation type="submission" date="2017-12" db="EMBL/GenBank/DDBJ databases">
        <title>Phylogenetic diversity of female urinary microbiome.</title>
        <authorList>
            <person name="Thomas-White K."/>
            <person name="Wolfe A.J."/>
        </authorList>
    </citation>
    <scope>NUCLEOTIDE SEQUENCE [LARGE SCALE GENOMIC DNA]</scope>
    <source>
        <strain evidence="10 11">UMB0064</strain>
    </source>
</reference>
<evidence type="ECO:0000256" key="6">
    <source>
        <dbReference type="ARBA" id="ARBA00022989"/>
    </source>
</evidence>
<dbReference type="RefSeq" id="WP_021618578.1">
    <property type="nucleotide sequence ID" value="NZ_CAUPEW010000003.1"/>
</dbReference>
<dbReference type="AlphaFoldDB" id="A0A2I1M7S3"/>
<dbReference type="Pfam" id="PF02632">
    <property type="entry name" value="BioY"/>
    <property type="match status" value="1"/>
</dbReference>
<evidence type="ECO:0000256" key="4">
    <source>
        <dbReference type="ARBA" id="ARBA00022475"/>
    </source>
</evidence>
<gene>
    <name evidence="10" type="ORF">CYJ32_01740</name>
</gene>
<evidence type="ECO:0000256" key="3">
    <source>
        <dbReference type="ARBA" id="ARBA00022448"/>
    </source>
</evidence>
<comment type="subcellular location">
    <subcellularLocation>
        <location evidence="1 8">Cell membrane</location>
        <topology evidence="1 8">Multi-pass membrane protein</topology>
    </subcellularLocation>
</comment>
<evidence type="ECO:0000313" key="11">
    <source>
        <dbReference type="Proteomes" id="UP000242263"/>
    </source>
</evidence>
<feature type="transmembrane region" description="Helical" evidence="9">
    <location>
        <begin position="53"/>
        <end position="80"/>
    </location>
</feature>
<keyword evidence="3 8" id="KW-0813">Transport</keyword>
<protein>
    <recommendedName>
        <fullName evidence="8">Biotin transporter</fullName>
    </recommendedName>
</protein>
<evidence type="ECO:0000256" key="8">
    <source>
        <dbReference type="PIRNR" id="PIRNR016661"/>
    </source>
</evidence>
<feature type="transmembrane region" description="Helical" evidence="9">
    <location>
        <begin position="20"/>
        <end position="41"/>
    </location>
</feature>
<dbReference type="PIRSF" id="PIRSF016661">
    <property type="entry name" value="BioY"/>
    <property type="match status" value="1"/>
</dbReference>
<keyword evidence="5 9" id="KW-0812">Transmembrane</keyword>
<accession>A0A2I1M7S3</accession>
<dbReference type="GO" id="GO:0015225">
    <property type="term" value="F:biotin transmembrane transporter activity"/>
    <property type="evidence" value="ECO:0007669"/>
    <property type="project" value="UniProtKB-UniRule"/>
</dbReference>
<evidence type="ECO:0000256" key="7">
    <source>
        <dbReference type="ARBA" id="ARBA00023136"/>
    </source>
</evidence>
<comment type="caution">
    <text evidence="10">The sequence shown here is derived from an EMBL/GenBank/DDBJ whole genome shotgun (WGS) entry which is preliminary data.</text>
</comment>
<comment type="similarity">
    <text evidence="2 8">Belongs to the BioY family.</text>
</comment>
<sequence>MFTSSNLYAFVTKAFKNFSVTKYALFTLLFIAAGLAGKVSIPGTQVGITMQTFVLMLVALNLSQVEAVSVVASYITVGALGAPVFSGGMSTAALLGPSSGFIWGFLPAVVISHALISAIRSLTSSSVLRTLGYFVALIIGCMIFLYSVGVSVQSVVTGMSWTALMTASLGFVTFDIIKAVIAIVVTLGIGFISSARKH</sequence>
<proteinExistence type="inferred from homology"/>
<dbReference type="PANTHER" id="PTHR34295">
    <property type="entry name" value="BIOTIN TRANSPORTER BIOY"/>
    <property type="match status" value="1"/>
</dbReference>
<evidence type="ECO:0000256" key="2">
    <source>
        <dbReference type="ARBA" id="ARBA00010692"/>
    </source>
</evidence>
<evidence type="ECO:0000256" key="1">
    <source>
        <dbReference type="ARBA" id="ARBA00004651"/>
    </source>
</evidence>
<keyword evidence="6 9" id="KW-1133">Transmembrane helix</keyword>
<keyword evidence="4 8" id="KW-1003">Cell membrane</keyword>
<name>A0A2I1M7S3_9BIFI</name>
<dbReference type="Proteomes" id="UP000242263">
    <property type="component" value="Unassembled WGS sequence"/>
</dbReference>
<feature type="transmembrane region" description="Helical" evidence="9">
    <location>
        <begin position="131"/>
        <end position="149"/>
    </location>
</feature>
<evidence type="ECO:0000256" key="9">
    <source>
        <dbReference type="SAM" id="Phobius"/>
    </source>
</evidence>
<evidence type="ECO:0000313" key="10">
    <source>
        <dbReference type="EMBL" id="PKZ16180.1"/>
    </source>
</evidence>
<dbReference type="Gene3D" id="1.10.1760.20">
    <property type="match status" value="1"/>
</dbReference>
<organism evidence="10 11">
    <name type="scientific">Alloscardovia omnicolens</name>
    <dbReference type="NCBI Taxonomy" id="419015"/>
    <lineage>
        <taxon>Bacteria</taxon>
        <taxon>Bacillati</taxon>
        <taxon>Actinomycetota</taxon>
        <taxon>Actinomycetes</taxon>
        <taxon>Bifidobacteriales</taxon>
        <taxon>Bifidobacteriaceae</taxon>
        <taxon>Alloscardovia</taxon>
    </lineage>
</organism>
<dbReference type="EMBL" id="PKGU01000001">
    <property type="protein sequence ID" value="PKZ16180.1"/>
    <property type="molecule type" value="Genomic_DNA"/>
</dbReference>
<keyword evidence="7 8" id="KW-0472">Membrane</keyword>